<keyword evidence="1" id="KW-0472">Membrane</keyword>
<reference evidence="2" key="1">
    <citation type="journal article" date="2020" name="J. ISSAAS">
        <title>Lactobacilli and other gastrointestinal microbiota of Peromyscus leucopus, reservoir host for agents of Lyme disease and other zoonoses in North America.</title>
        <authorList>
            <person name="Milovic A."/>
            <person name="Bassam K."/>
            <person name="Shao H."/>
            <person name="Chatzistamou I."/>
            <person name="Tufts D.M."/>
            <person name="Diuk-Wasser M."/>
            <person name="Barbour A.G."/>
        </authorList>
    </citation>
    <scope>NUCLEOTIDE SEQUENCE</scope>
    <source>
        <strain evidence="2">LL40</strain>
    </source>
</reference>
<organism evidence="2">
    <name type="scientific">uncultured Bacillota bacterium</name>
    <dbReference type="NCBI Taxonomy" id="344338"/>
    <lineage>
        <taxon>Bacteria</taxon>
        <taxon>Bacillati</taxon>
        <taxon>Bacillota</taxon>
        <taxon>environmental samples</taxon>
    </lineage>
</organism>
<evidence type="ECO:0000313" key="2">
    <source>
        <dbReference type="EMBL" id="QGT51247.1"/>
    </source>
</evidence>
<dbReference type="EMBL" id="MN577573">
    <property type="protein sequence ID" value="QGT51247.1"/>
    <property type="molecule type" value="Genomic_DNA"/>
</dbReference>
<protein>
    <submittedName>
        <fullName evidence="2">Uncharacterized protein</fullName>
    </submittedName>
</protein>
<name>A0A650EN15_9FIRM</name>
<accession>A0A650EN15</accession>
<proteinExistence type="predicted"/>
<evidence type="ECO:0000256" key="1">
    <source>
        <dbReference type="SAM" id="Phobius"/>
    </source>
</evidence>
<keyword evidence="1" id="KW-1133">Transmembrane helix</keyword>
<dbReference type="AlphaFoldDB" id="A0A650EN15"/>
<keyword evidence="1" id="KW-0812">Transmembrane</keyword>
<feature type="transmembrane region" description="Helical" evidence="1">
    <location>
        <begin position="6"/>
        <end position="30"/>
    </location>
</feature>
<sequence length="66" mass="7637">MAVGEYNATILMKCYIEIVNFALISFIFVLKMHNEILYNEANKSRGCSDDNRQKSICRISQSQIYP</sequence>
<gene>
    <name evidence="2" type="ORF">Firmicute1046_3230</name>
</gene>